<feature type="region of interest" description="Disordered" evidence="1">
    <location>
        <begin position="1050"/>
        <end position="1439"/>
    </location>
</feature>
<evidence type="ECO:0000313" key="3">
    <source>
        <dbReference type="Proteomes" id="UP000245783"/>
    </source>
</evidence>
<feature type="region of interest" description="Disordered" evidence="1">
    <location>
        <begin position="648"/>
        <end position="694"/>
    </location>
</feature>
<evidence type="ECO:0000313" key="2">
    <source>
        <dbReference type="EMBL" id="PWN44595.1"/>
    </source>
</evidence>
<feature type="compositionally biased region" description="Acidic residues" evidence="1">
    <location>
        <begin position="532"/>
        <end position="554"/>
    </location>
</feature>
<reference evidence="2 3" key="1">
    <citation type="journal article" date="2018" name="Mol. Biol. Evol.">
        <title>Broad Genomic Sampling Reveals a Smut Pathogenic Ancestry of the Fungal Clade Ustilaginomycotina.</title>
        <authorList>
            <person name="Kijpornyongpan T."/>
            <person name="Mondo S.J."/>
            <person name="Barry K."/>
            <person name="Sandor L."/>
            <person name="Lee J."/>
            <person name="Lipzen A."/>
            <person name="Pangilinan J."/>
            <person name="LaButti K."/>
            <person name="Hainaut M."/>
            <person name="Henrissat B."/>
            <person name="Grigoriev I.V."/>
            <person name="Spatafora J.W."/>
            <person name="Aime M.C."/>
        </authorList>
    </citation>
    <scope>NUCLEOTIDE SEQUENCE [LARGE SCALE GENOMIC DNA]</scope>
    <source>
        <strain evidence="2 3">MCA 4658</strain>
    </source>
</reference>
<feature type="compositionally biased region" description="Polar residues" evidence="1">
    <location>
        <begin position="754"/>
        <end position="765"/>
    </location>
</feature>
<dbReference type="OrthoDB" id="3366752at2759"/>
<feature type="compositionally biased region" description="Low complexity" evidence="1">
    <location>
        <begin position="561"/>
        <end position="571"/>
    </location>
</feature>
<feature type="compositionally biased region" description="Basic and acidic residues" evidence="1">
    <location>
        <begin position="282"/>
        <end position="296"/>
    </location>
</feature>
<evidence type="ECO:0000256" key="1">
    <source>
        <dbReference type="SAM" id="MobiDB-lite"/>
    </source>
</evidence>
<gene>
    <name evidence="2" type="ORF">IE81DRAFT_321219</name>
</gene>
<protein>
    <recommendedName>
        <fullName evidence="4">PH domain-containing protein</fullName>
    </recommendedName>
</protein>
<feature type="compositionally biased region" description="Polar residues" evidence="1">
    <location>
        <begin position="1263"/>
        <end position="1282"/>
    </location>
</feature>
<organism evidence="2 3">
    <name type="scientific">Ceraceosorus guamensis</name>
    <dbReference type="NCBI Taxonomy" id="1522189"/>
    <lineage>
        <taxon>Eukaryota</taxon>
        <taxon>Fungi</taxon>
        <taxon>Dikarya</taxon>
        <taxon>Basidiomycota</taxon>
        <taxon>Ustilaginomycotina</taxon>
        <taxon>Exobasidiomycetes</taxon>
        <taxon>Ceraceosorales</taxon>
        <taxon>Ceraceosoraceae</taxon>
        <taxon>Ceraceosorus</taxon>
    </lineage>
</organism>
<feature type="compositionally biased region" description="Low complexity" evidence="1">
    <location>
        <begin position="300"/>
        <end position="326"/>
    </location>
</feature>
<feature type="region of interest" description="Disordered" evidence="1">
    <location>
        <begin position="401"/>
        <end position="431"/>
    </location>
</feature>
<dbReference type="Proteomes" id="UP000245783">
    <property type="component" value="Unassembled WGS sequence"/>
</dbReference>
<dbReference type="STRING" id="1522189.A0A316WAC7"/>
<proteinExistence type="predicted"/>
<feature type="region of interest" description="Disordered" evidence="1">
    <location>
        <begin position="1"/>
        <end position="24"/>
    </location>
</feature>
<feature type="region of interest" description="Disordered" evidence="1">
    <location>
        <begin position="493"/>
        <end position="579"/>
    </location>
</feature>
<dbReference type="GeneID" id="37035143"/>
<keyword evidence="3" id="KW-1185">Reference proteome</keyword>
<feature type="region of interest" description="Disordered" evidence="1">
    <location>
        <begin position="754"/>
        <end position="774"/>
    </location>
</feature>
<dbReference type="EMBL" id="KZ819360">
    <property type="protein sequence ID" value="PWN44595.1"/>
    <property type="molecule type" value="Genomic_DNA"/>
</dbReference>
<sequence length="1439" mass="151622">MSNFPEERDDAGPSRSPTTPRVAPSSITKNVTIATSSAAPCATSAMFSSSAVAADTADVILERRIPIYVRFVPRDIWLRMHVDLASTISAVKDAALERAGVPLEDPTMNPGFFEEVTNASALASMSKSGLGLPPEVSTLPRGFLARRAGFIGSGNAGGPTLALWDSSVPISSPRHKTKAASTASAAAQHLHGDPGRGGIGKLGPVGAGFPAVYSLPTLSNRRQQATGSSAVSHGAHDATSNGELLSIAPASPLAASASVSPGLIVKPSRRPTMPSSASSPDIETRSHIRQVTDRSARHMTSFSALAAAAATSSPSPTSTRQAPTSSDSHSYAAASQAATPYSLSSAPDSPSVVVSRRQASKKETSHHSQDQSLTADLDAYTDWTTYGLPGNLEALRLEQEATARTRSPDPSADVARKSEALSAGSSSATSTAVSRAAAYTAAATGMSPSMSSSTAASADIGSFGVTSPDDELSTSASTVPEPDVIVEAAEAELSKEGAREQTPNAQSKAWQGGSQPGRRDRKPPSTTHPFDSDEYEESTSEEESVWGDVGDEPDQSGQMTSAGRSSLSTSSEDSESELALRTIDDSQLWGTQLEELMEQNAAAAAAAAAAVQPSAIGTPAATGQPTRSSPAHTRQASILPGGVANALAAQSQPRIPRREGSVSSERARSGTITVSNLSVQSPAGTSAPASATTPVCSESEVVNHLAPSVDRIARKPPAIRRVGLDDVEIHSKSSESSLGSNAHSLSRDGVNYSQLSTSTHASSPAKSVPRPTGRIAGIRMDEISAWDQAAHPMSPHYALYSFTNGMLMEDWRTVAAFKVRPFELIEVQFARQRDRVHLPRMGEANLAVTSSQAAATASALAAASARMRIRTPALDERYVEPFSEGWYYVLKSSSGSGKHSKAGLGTWKLRYVVVRGWILSLFRQKPSRPDLTVSRGLFSWHLGTTRWVVTERADGATSPPLPYGRLASESISIKFNTGVATDYSQDDGELAHRNLLTLRALTEHDHEAFFSIIARAYYRHVTNSADPGEGLNIEAWRRRAIARATIAGRGGTVQPGRAGRRAGRNALARARLRPKGMSRAFDDADRWSSTSESEVFTPPPSLMNASDGHEAALAPSTAPKSASNLPSTHVPSFPSNFKGKQKIESPPEAPSSDSERKASSALKLSEPTFLSSSPAEQSTKSRREREVSSAQSEGSQLLLAAELRSTPSKVRADGMGSSSNRAAVDGANAAEQQWDSRDSPLTSHRLLTEVGKSPERSKRSWRISAQGQPTSRLADQPKSSSIRFDDRPPTFEAPVRLTLTPYAISTSRPSSRSGRTRAHTVATGQDGRPASQSGRETYFDGSASHLPGGGHESALAGMHQAGWSPSHGSTFRPSTPTSANRLPDILDGSLTGLTGQAIRRPAADAGAKAQEATSSPTLHPDLPGALQSLNHRKREESRS</sequence>
<name>A0A316WAC7_9BASI</name>
<dbReference type="InParanoid" id="A0A316WAC7"/>
<accession>A0A316WAC7</accession>
<feature type="compositionally biased region" description="Basic and acidic residues" evidence="1">
    <location>
        <begin position="656"/>
        <end position="668"/>
    </location>
</feature>
<feature type="compositionally biased region" description="Basic and acidic residues" evidence="1">
    <location>
        <begin position="360"/>
        <end position="369"/>
    </location>
</feature>
<feature type="compositionally biased region" description="Low complexity" evidence="1">
    <location>
        <begin position="420"/>
        <end position="431"/>
    </location>
</feature>
<feature type="compositionally biased region" description="Polar residues" evidence="1">
    <location>
        <begin position="501"/>
        <end position="513"/>
    </location>
</feature>
<feature type="compositionally biased region" description="Polar residues" evidence="1">
    <location>
        <begin position="1168"/>
        <end position="1178"/>
    </location>
</feature>
<feature type="region of interest" description="Disordered" evidence="1">
    <location>
        <begin position="263"/>
        <end position="373"/>
    </location>
</feature>
<feature type="compositionally biased region" description="Polar residues" evidence="1">
    <location>
        <begin position="670"/>
        <end position="680"/>
    </location>
</feature>
<feature type="compositionally biased region" description="Low complexity" evidence="1">
    <location>
        <begin position="681"/>
        <end position="694"/>
    </location>
</feature>
<feature type="compositionally biased region" description="Polar residues" evidence="1">
    <location>
        <begin position="15"/>
        <end position="24"/>
    </location>
</feature>
<dbReference type="RefSeq" id="XP_025371755.1">
    <property type="nucleotide sequence ID" value="XM_025513273.1"/>
</dbReference>
<feature type="region of interest" description="Disordered" evidence="1">
    <location>
        <begin position="178"/>
        <end position="199"/>
    </location>
</feature>
<feature type="compositionally biased region" description="Polar residues" evidence="1">
    <location>
        <begin position="1366"/>
        <end position="1380"/>
    </location>
</feature>
<feature type="compositionally biased region" description="Low complexity" evidence="1">
    <location>
        <begin position="340"/>
        <end position="355"/>
    </location>
</feature>
<evidence type="ECO:0008006" key="4">
    <source>
        <dbReference type="Google" id="ProtNLM"/>
    </source>
</evidence>
<feature type="compositionally biased region" description="Polar residues" evidence="1">
    <location>
        <begin position="1118"/>
        <end position="1135"/>
    </location>
</feature>